<dbReference type="Pfam" id="PF01261">
    <property type="entry name" value="AP_endonuc_2"/>
    <property type="match status" value="1"/>
</dbReference>
<dbReference type="InterPro" id="IPR013022">
    <property type="entry name" value="Xyl_isomerase-like_TIM-brl"/>
</dbReference>
<name>A0A7I7TX10_MYCPF</name>
<sequence>MEIGLITDSLGGLSLEEALGVAQRAGLASVEIATGNWSEGPHCDLQALVGSSQARDDLLKTVADYGLRLSALCANGNQLHPVSGQQQDKVVRDTIEVAGRMGVPTVVLMSGLPGGGPDDKVPNWVTTAWPPENLAVLDYQWSQVAVPYWRDLADVARAAGVRLAVEACGGQLVHSVGTLTRLIDAVGSDVVGANLDPSHLMWMGADIPSVIRALAGSIFHVHAKDVRVNRWIADRDGLLDTTAHADTANRAWNYVTLGLGQPAGQAFWADFVYNLRSVGYDGTLNIEHEDSLVNSVEGVERSAALLRAVILAEKPDWVPANV</sequence>
<dbReference type="Proteomes" id="UP000466554">
    <property type="component" value="Chromosome"/>
</dbReference>
<evidence type="ECO:0000313" key="3">
    <source>
        <dbReference type="Proteomes" id="UP000466554"/>
    </source>
</evidence>
<dbReference type="RefSeq" id="WP_163765062.1">
    <property type="nucleotide sequence ID" value="NZ_AP022598.1"/>
</dbReference>
<accession>A0A7I7TX10</accession>
<evidence type="ECO:0000313" key="2">
    <source>
        <dbReference type="EMBL" id="BBY73163.1"/>
    </source>
</evidence>
<feature type="domain" description="Xylose isomerase-like TIM barrel" evidence="1">
    <location>
        <begin position="21"/>
        <end position="308"/>
    </location>
</feature>
<dbReference type="SUPFAM" id="SSF51658">
    <property type="entry name" value="Xylose isomerase-like"/>
    <property type="match status" value="1"/>
</dbReference>
<dbReference type="PANTHER" id="PTHR12110:SF21">
    <property type="entry name" value="XYLOSE ISOMERASE-LIKE TIM BARREL DOMAIN-CONTAINING PROTEIN"/>
    <property type="match status" value="1"/>
</dbReference>
<dbReference type="PANTHER" id="PTHR12110">
    <property type="entry name" value="HYDROXYPYRUVATE ISOMERASE"/>
    <property type="match status" value="1"/>
</dbReference>
<protein>
    <recommendedName>
        <fullName evidence="1">Xylose isomerase-like TIM barrel domain-containing protein</fullName>
    </recommendedName>
</protein>
<dbReference type="InterPro" id="IPR050312">
    <property type="entry name" value="IolE/XylAMocC-like"/>
</dbReference>
<evidence type="ECO:0000259" key="1">
    <source>
        <dbReference type="Pfam" id="PF01261"/>
    </source>
</evidence>
<gene>
    <name evidence="2" type="ORF">MPRF_00620</name>
</gene>
<dbReference type="EMBL" id="AP022598">
    <property type="protein sequence ID" value="BBY73163.1"/>
    <property type="molecule type" value="Genomic_DNA"/>
</dbReference>
<dbReference type="InterPro" id="IPR036237">
    <property type="entry name" value="Xyl_isomerase-like_sf"/>
</dbReference>
<proteinExistence type="predicted"/>
<dbReference type="Gene3D" id="3.20.20.150">
    <property type="entry name" value="Divalent-metal-dependent TIM barrel enzymes"/>
    <property type="match status" value="1"/>
</dbReference>
<dbReference type="AlphaFoldDB" id="A0A7I7TX10"/>
<organism evidence="2 3">
    <name type="scientific">Mycolicibacterium parafortuitum</name>
    <name type="common">Mycobacterium parafortuitum</name>
    <dbReference type="NCBI Taxonomy" id="39692"/>
    <lineage>
        <taxon>Bacteria</taxon>
        <taxon>Bacillati</taxon>
        <taxon>Actinomycetota</taxon>
        <taxon>Actinomycetes</taxon>
        <taxon>Mycobacteriales</taxon>
        <taxon>Mycobacteriaceae</taxon>
        <taxon>Mycolicibacterium</taxon>
    </lineage>
</organism>
<reference evidence="2 3" key="1">
    <citation type="journal article" date="2019" name="Emerg. Microbes Infect.">
        <title>Comprehensive subspecies identification of 175 nontuberculous mycobacteria species based on 7547 genomic profiles.</title>
        <authorList>
            <person name="Matsumoto Y."/>
            <person name="Kinjo T."/>
            <person name="Motooka D."/>
            <person name="Nabeya D."/>
            <person name="Jung N."/>
            <person name="Uechi K."/>
            <person name="Horii T."/>
            <person name="Iida T."/>
            <person name="Fujita J."/>
            <person name="Nakamura S."/>
        </authorList>
    </citation>
    <scope>NUCLEOTIDE SEQUENCE [LARGE SCALE GENOMIC DNA]</scope>
    <source>
        <strain evidence="2 3">JCM 6367</strain>
    </source>
</reference>